<keyword evidence="2" id="KW-1185">Reference proteome</keyword>
<dbReference type="EMBL" id="CAKLPY010000005">
    <property type="protein sequence ID" value="CAH0997716.1"/>
    <property type="molecule type" value="Genomic_DNA"/>
</dbReference>
<evidence type="ECO:0000313" key="2">
    <source>
        <dbReference type="Proteomes" id="UP000837932"/>
    </source>
</evidence>
<organism evidence="1 2">
    <name type="scientific">Emticicia aquatica</name>
    <dbReference type="NCBI Taxonomy" id="1681835"/>
    <lineage>
        <taxon>Bacteria</taxon>
        <taxon>Pseudomonadati</taxon>
        <taxon>Bacteroidota</taxon>
        <taxon>Cytophagia</taxon>
        <taxon>Cytophagales</taxon>
        <taxon>Leadbetterellaceae</taxon>
        <taxon>Emticicia</taxon>
    </lineage>
</organism>
<name>A0ABM9AUJ1_9BACT</name>
<evidence type="ECO:0008006" key="3">
    <source>
        <dbReference type="Google" id="ProtNLM"/>
    </source>
</evidence>
<comment type="caution">
    <text evidence="1">The sequence shown here is derived from an EMBL/GenBank/DDBJ whole genome shotgun (WGS) entry which is preliminary data.</text>
</comment>
<protein>
    <recommendedName>
        <fullName evidence="3">DUF2291 domain-containing protein</fullName>
    </recommendedName>
</protein>
<accession>A0ABM9AUJ1</accession>
<proteinExistence type="predicted"/>
<dbReference type="Gene3D" id="1.10.10.1260">
    <property type="entry name" value="Envelope glycoprotein gp160, DUF2291, helical domain"/>
    <property type="match status" value="1"/>
</dbReference>
<dbReference type="Proteomes" id="UP000837932">
    <property type="component" value="Unassembled WGS sequence"/>
</dbReference>
<dbReference type="SUPFAM" id="SSF141318">
    <property type="entry name" value="TM0957-like"/>
    <property type="match status" value="1"/>
</dbReference>
<dbReference type="Pfam" id="PF10054">
    <property type="entry name" value="DUF2291"/>
    <property type="match status" value="1"/>
</dbReference>
<sequence length="194" mass="21531">MILIAFLGYNSVYFQKLSTHKNQKNVTFDFNLFADSLYFKGILTNTKAIDLNELLVQIKENSDSAFKTHGNRLGIGNSAFFMVKSQGKVSKIDNGQLTIAALNGSFINLETKYIFGNAIRDASGLVKLTDFKTNADFNKVSEALNTVIREKVLPKNISKIKIGDEISFTGALKLSKKEVLGLVILPVFITLKEK</sequence>
<dbReference type="Gene3D" id="2.40.50.420">
    <property type="entry name" value="Envelope glycoprotein gp160, DUF2291, alpha/beta domain"/>
    <property type="match status" value="1"/>
</dbReference>
<reference evidence="1" key="1">
    <citation type="submission" date="2021-12" db="EMBL/GenBank/DDBJ databases">
        <authorList>
            <person name="Rodrigo-Torres L."/>
            <person name="Arahal R. D."/>
            <person name="Lucena T."/>
        </authorList>
    </citation>
    <scope>NUCLEOTIDE SEQUENCE</scope>
    <source>
        <strain evidence="1">CECT 8858</strain>
    </source>
</reference>
<gene>
    <name evidence="1" type="ORF">EMA8858_03850</name>
</gene>
<evidence type="ECO:0000313" key="1">
    <source>
        <dbReference type="EMBL" id="CAH0997716.1"/>
    </source>
</evidence>
<dbReference type="InterPro" id="IPR014582">
    <property type="entry name" value="UCP033535_lipo"/>
</dbReference>
<dbReference type="InterPro" id="IPR036215">
    <property type="entry name" value="TM0957-like_sf"/>
</dbReference>